<dbReference type="CDD" id="cd19958">
    <property type="entry name" value="pyocin_knob"/>
    <property type="match status" value="1"/>
</dbReference>
<name>A0A443KQ22_9RHOB</name>
<dbReference type="Proteomes" id="UP000284451">
    <property type="component" value="Unassembled WGS sequence"/>
</dbReference>
<accession>A0A443KQ22</accession>
<evidence type="ECO:0000313" key="1">
    <source>
        <dbReference type="EMBL" id="RWR35009.1"/>
    </source>
</evidence>
<comment type="caution">
    <text evidence="1">The sequence shown here is derived from an EMBL/GenBank/DDBJ whole genome shotgun (WGS) entry which is preliminary data.</text>
</comment>
<sequence>MSVPTFEPTQPYMIQGIGPYAILHPYEEGAIIARVVGDDGELITLDTAAVTLSPASSMTTGDLYLSAQVASQNVGRTLLIERDTDAVQGWEARYGDREVGMERQLDREVMAIQELKRQMLTTLRGTTAMAAYQPEAGRVPVVTEDGAGWMNGPSGADIYGAISGVASLNVDLAAERAARIAGDFGLSAAIAGERTARAAGDYFLQTQISAIAGGSAITTENSFATRDAFVAWDATATGKIAGMVIYADGLPYVYDGVSSAIPDLPGWVPGPEWWLGHFGPTGDGMDITAVFRTAFKALLADIRSGVLRQRDLHLPAGILIANDELIDDADQALMWSAPMTSNGRRGRIIFHDTIIQIGPNWPSSVRNTANGNQRTYGPWANNPSPSILFPLIWGSDVARACISLVNANIRGRNMIGRDPIAVVFGNDLDAEHESIRVSNCGMWGVLCVGCYNSTYNNLSVLSTGYQAFQGGKVLDGAAGFPTPRCAFNLSGTTLTAFAKSGLPGYVDGAPIPFFTPNMLNKAFYISSAATPYGQTLRAQLTAIASDGLSATIAPLDGATPGNVTGMAGSLTPMKYSSTADSDLITLSDQLLIGRGARDMVGQIVVMEQAGTTLNTRLGALTAIITECLNGNDTDGYLQVRVSHPARFSRSGEMIRTGGAMLVGKDELWRAADIAAGREERNTNDARFVGLHLEKSSGYTHNVPASAAMLVMSDAGSDVKFTGGKIHGCTASDNSMFAGDWHQLMDACFGVHFANVSWVHHTCSDKGIMRVTGADSRMTFASCEAGSWKMLRTQVGMYLDPLAGSNIRDWNICAGFTISNRYFGTWGDQHKFGHGAALTEATWSQCLLEKELPRPPAKLLTSANALNAVVAPGDYYWTDSVPSNSPAGVVSQYSAMQIVGTETRLQQRVIDFDNRWEITRFLFGTTWSDWRMETVLSGGTAVFTSATSSINTVGKQAGVTHFNTDTGLLMTATGSAATAPWRNGATTLTPA</sequence>
<evidence type="ECO:0000313" key="2">
    <source>
        <dbReference type="Proteomes" id="UP000284451"/>
    </source>
</evidence>
<gene>
    <name evidence="1" type="ORF">D2T29_00590</name>
</gene>
<organism evidence="1 2">
    <name type="scientific">Paenirhodobacter populi</name>
    <dbReference type="NCBI Taxonomy" id="2306993"/>
    <lineage>
        <taxon>Bacteria</taxon>
        <taxon>Pseudomonadati</taxon>
        <taxon>Pseudomonadota</taxon>
        <taxon>Alphaproteobacteria</taxon>
        <taxon>Rhodobacterales</taxon>
        <taxon>Rhodobacter group</taxon>
        <taxon>Paenirhodobacter</taxon>
    </lineage>
</organism>
<protein>
    <submittedName>
        <fullName evidence="1">Uncharacterized protein</fullName>
    </submittedName>
</protein>
<reference evidence="1 2" key="1">
    <citation type="submission" date="2019-01" db="EMBL/GenBank/DDBJ databases">
        <title>Sinorhodobacter populi sp. nov. isolated from the symptomatic bark tissue of Populus euramericana canker.</title>
        <authorList>
            <person name="Xu G."/>
        </authorList>
    </citation>
    <scope>NUCLEOTIDE SEQUENCE [LARGE SCALE GENOMIC DNA]</scope>
    <source>
        <strain evidence="1 2">07D10-4-3</strain>
    </source>
</reference>
<proteinExistence type="predicted"/>
<dbReference type="AlphaFoldDB" id="A0A443KQ22"/>
<reference evidence="1 2" key="2">
    <citation type="submission" date="2019-01" db="EMBL/GenBank/DDBJ databases">
        <authorList>
            <person name="Li Y."/>
        </authorList>
    </citation>
    <scope>NUCLEOTIDE SEQUENCE [LARGE SCALE GENOMIC DNA]</scope>
    <source>
        <strain evidence="1 2">07D10-4-3</strain>
    </source>
</reference>
<dbReference type="RefSeq" id="WP_128230926.1">
    <property type="nucleotide sequence ID" value="NZ_SAUY01000001.1"/>
</dbReference>
<dbReference type="EMBL" id="SAUY01000001">
    <property type="protein sequence ID" value="RWR35009.1"/>
    <property type="molecule type" value="Genomic_DNA"/>
</dbReference>